<name>A0A9N8JZ00_9PEZI</name>
<dbReference type="EMBL" id="CAIJEO010000005">
    <property type="protein sequence ID" value="CAD0093813.1"/>
    <property type="molecule type" value="Genomic_DNA"/>
</dbReference>
<protein>
    <submittedName>
        <fullName evidence="2">Uncharacterized protein</fullName>
    </submittedName>
</protein>
<evidence type="ECO:0000313" key="2">
    <source>
        <dbReference type="EMBL" id="CAD0093813.1"/>
    </source>
</evidence>
<dbReference type="AlphaFoldDB" id="A0A9N8JZ00"/>
<reference evidence="2" key="1">
    <citation type="submission" date="2020-06" db="EMBL/GenBank/DDBJ databases">
        <authorList>
            <person name="Onetto C."/>
        </authorList>
    </citation>
    <scope>NUCLEOTIDE SEQUENCE</scope>
</reference>
<dbReference type="Proteomes" id="UP000714618">
    <property type="component" value="Unassembled WGS sequence"/>
</dbReference>
<organism evidence="2 3">
    <name type="scientific">Aureobasidium mustum</name>
    <dbReference type="NCBI Taxonomy" id="2773714"/>
    <lineage>
        <taxon>Eukaryota</taxon>
        <taxon>Fungi</taxon>
        <taxon>Dikarya</taxon>
        <taxon>Ascomycota</taxon>
        <taxon>Pezizomycotina</taxon>
        <taxon>Dothideomycetes</taxon>
        <taxon>Dothideomycetidae</taxon>
        <taxon>Dothideales</taxon>
        <taxon>Saccotheciaceae</taxon>
        <taxon>Aureobasidium</taxon>
    </lineage>
</organism>
<keyword evidence="3" id="KW-1185">Reference proteome</keyword>
<feature type="region of interest" description="Disordered" evidence="1">
    <location>
        <begin position="1"/>
        <end position="27"/>
    </location>
</feature>
<dbReference type="OrthoDB" id="3843833at2759"/>
<gene>
    <name evidence="2" type="ORF">AWRI4233_LOCUS4393</name>
</gene>
<evidence type="ECO:0000256" key="1">
    <source>
        <dbReference type="SAM" id="MobiDB-lite"/>
    </source>
</evidence>
<evidence type="ECO:0000313" key="3">
    <source>
        <dbReference type="Proteomes" id="UP000714618"/>
    </source>
</evidence>
<accession>A0A9N8JZ00</accession>
<feature type="compositionally biased region" description="Low complexity" evidence="1">
    <location>
        <begin position="1"/>
        <end position="13"/>
    </location>
</feature>
<sequence length="127" mass="14187">MSTVSTDTASTTSNESQLTEKPSEDDMIVSITRQRRSAMDVSHTYQVPLSKIESRRSSHKSLIALFKSILRCRLQTGMDGRSIVWRMSETDQIAFVCSSNSFAAAVLDHKNANKKTIQLFVVENDGE</sequence>
<comment type="caution">
    <text evidence="2">The sequence shown here is derived from an EMBL/GenBank/DDBJ whole genome shotgun (WGS) entry which is preliminary data.</text>
</comment>
<proteinExistence type="predicted"/>